<evidence type="ECO:0000313" key="2">
    <source>
        <dbReference type="Proteomes" id="UP000653578"/>
    </source>
</evidence>
<protein>
    <submittedName>
        <fullName evidence="1">Uncharacterized protein</fullName>
    </submittedName>
</protein>
<accession>A0ABX1XBP0</accession>
<sequence length="179" mass="20102">MLPITTFSTDFRNIAHTSINAATPASGKLYYDDVKAEASNQSLGPVVFTLKSNKFASWWNLGDPVVYQLNAGAVASSVNTIIGDAYNSDNKLVAQVPVSRQTFLDTGWSWTPPEPGYYEIAFAYQQNGSMELTDLPVKYTYSQTDLTTFSRERYYLRIRRCSRKSWNGNGNCEQYCGKK</sequence>
<evidence type="ECO:0000313" key="1">
    <source>
        <dbReference type="EMBL" id="NOU65601.1"/>
    </source>
</evidence>
<name>A0ABX1XBP0_9BACL</name>
<keyword evidence="2" id="KW-1185">Reference proteome</keyword>
<dbReference type="Proteomes" id="UP000653578">
    <property type="component" value="Unassembled WGS sequence"/>
</dbReference>
<dbReference type="EMBL" id="WHNY01000050">
    <property type="protein sequence ID" value="NOU65601.1"/>
    <property type="molecule type" value="Genomic_DNA"/>
</dbReference>
<organism evidence="1 2">
    <name type="scientific">Paenibacillus plantarum</name>
    <dbReference type="NCBI Taxonomy" id="2654975"/>
    <lineage>
        <taxon>Bacteria</taxon>
        <taxon>Bacillati</taxon>
        <taxon>Bacillota</taxon>
        <taxon>Bacilli</taxon>
        <taxon>Bacillales</taxon>
        <taxon>Paenibacillaceae</taxon>
        <taxon>Paenibacillus</taxon>
    </lineage>
</organism>
<comment type="caution">
    <text evidence="1">The sequence shown here is derived from an EMBL/GenBank/DDBJ whole genome shotgun (WGS) entry which is preliminary data.</text>
</comment>
<dbReference type="RefSeq" id="WP_171631632.1">
    <property type="nucleotide sequence ID" value="NZ_WHNY01000050.1"/>
</dbReference>
<gene>
    <name evidence="1" type="ORF">GC096_16325</name>
</gene>
<reference evidence="1 2" key="1">
    <citation type="submission" date="2019-10" db="EMBL/GenBank/DDBJ databases">
        <title>Description of Paenibacillus humi sp. nov.</title>
        <authorList>
            <person name="Carlier A."/>
            <person name="Qi S."/>
        </authorList>
    </citation>
    <scope>NUCLEOTIDE SEQUENCE [LARGE SCALE GENOMIC DNA]</scope>
    <source>
        <strain evidence="1 2">LMG 31461</strain>
    </source>
</reference>
<proteinExistence type="predicted"/>